<comment type="caution">
    <text evidence="1">The sequence shown here is derived from an EMBL/GenBank/DDBJ whole genome shotgun (WGS) entry which is preliminary data.</text>
</comment>
<name>A0A8X6YYF5_9ARAC</name>
<evidence type="ECO:0000313" key="1">
    <source>
        <dbReference type="EMBL" id="GFY79127.1"/>
    </source>
</evidence>
<dbReference type="AlphaFoldDB" id="A0A8X6YYF5"/>
<dbReference type="Proteomes" id="UP000886998">
    <property type="component" value="Unassembled WGS sequence"/>
</dbReference>
<sequence>MVFRFPAEHFNRLLGIMSTVSAVASLLQFPLFLWEASSLQNVLYRLLGSGNDTSFTTGRHTDPKVLPQRKEYFLNNHLLCTLTKFQNIPPKWLTLTFHGLVPTMQTMGLLTHRNMHGLRAKLIG</sequence>
<organism evidence="1 2">
    <name type="scientific">Trichonephila inaurata madagascariensis</name>
    <dbReference type="NCBI Taxonomy" id="2747483"/>
    <lineage>
        <taxon>Eukaryota</taxon>
        <taxon>Metazoa</taxon>
        <taxon>Ecdysozoa</taxon>
        <taxon>Arthropoda</taxon>
        <taxon>Chelicerata</taxon>
        <taxon>Arachnida</taxon>
        <taxon>Araneae</taxon>
        <taxon>Araneomorphae</taxon>
        <taxon>Entelegynae</taxon>
        <taxon>Araneoidea</taxon>
        <taxon>Nephilidae</taxon>
        <taxon>Trichonephila</taxon>
        <taxon>Trichonephila inaurata</taxon>
    </lineage>
</organism>
<dbReference type="OrthoDB" id="6424013at2759"/>
<dbReference type="EMBL" id="BMAV01023413">
    <property type="protein sequence ID" value="GFY79127.1"/>
    <property type="molecule type" value="Genomic_DNA"/>
</dbReference>
<protein>
    <submittedName>
        <fullName evidence="1">Uncharacterized protein</fullName>
    </submittedName>
</protein>
<evidence type="ECO:0000313" key="2">
    <source>
        <dbReference type="Proteomes" id="UP000886998"/>
    </source>
</evidence>
<keyword evidence="2" id="KW-1185">Reference proteome</keyword>
<accession>A0A8X6YYF5</accession>
<proteinExistence type="predicted"/>
<gene>
    <name evidence="1" type="ORF">TNIN_187591</name>
</gene>
<reference evidence="1" key="1">
    <citation type="submission" date="2020-08" db="EMBL/GenBank/DDBJ databases">
        <title>Multicomponent nature underlies the extraordinary mechanical properties of spider dragline silk.</title>
        <authorList>
            <person name="Kono N."/>
            <person name="Nakamura H."/>
            <person name="Mori M."/>
            <person name="Yoshida Y."/>
            <person name="Ohtoshi R."/>
            <person name="Malay A.D."/>
            <person name="Moran D.A.P."/>
            <person name="Tomita M."/>
            <person name="Numata K."/>
            <person name="Arakawa K."/>
        </authorList>
    </citation>
    <scope>NUCLEOTIDE SEQUENCE</scope>
</reference>